<dbReference type="InterPro" id="IPR051729">
    <property type="entry name" value="Opine/Lysopine_DH"/>
</dbReference>
<dbReference type="GO" id="GO:0051287">
    <property type="term" value="F:NAD binding"/>
    <property type="evidence" value="ECO:0007669"/>
    <property type="project" value="InterPro"/>
</dbReference>
<dbReference type="EMBL" id="QYYH01000019">
    <property type="protein sequence ID" value="RJY18590.1"/>
    <property type="molecule type" value="Genomic_DNA"/>
</dbReference>
<sequence length="368" mass="41795">MNITNEFTEHSNIKNITIVGCGNGGQAIAAHLTYLGYKVTLYAPQNHASTLNYLMQNSEVQCCGELNFKVKIHHVTSDMKDALNNAKYIFLCIPGFAHDEIFNSMYNHLNNGQVVCTFNAHFSALFFYNQLLKQSNKLQVTFVDFNSLPYACRAESPGKISIIAIKKMLSVAMLPRQIMTEVLIELRTILPLELIVHQSVIKLGLTIPDGITHPINTLLNAGRIGNGNLPFYFYKDGISEKTATLITEMDKERQHIGKLCGFEICSYVEMLNQFYGTSFNSIYDFFTQSAVHNEQYLCPNNMNDRYIEQDVPYILVPWFTLGLRLGYEAKVMSSIINLSSLINQKDYLQLGRSLKHVPLLEEIYNENK</sequence>
<keyword evidence="5" id="KW-1185">Reference proteome</keyword>
<gene>
    <name evidence="4" type="ORF">D5R81_04575</name>
</gene>
<feature type="domain" description="Opine dehydrogenase" evidence="3">
    <location>
        <begin position="198"/>
        <end position="341"/>
    </location>
</feature>
<dbReference type="Pfam" id="PF01210">
    <property type="entry name" value="NAD_Gly3P_dh_N"/>
    <property type="match status" value="1"/>
</dbReference>
<name>A0A3A6UHR4_9GAMM</name>
<accession>A0A3A6UHR4</accession>
<proteinExistence type="predicted"/>
<evidence type="ECO:0008006" key="6">
    <source>
        <dbReference type="Google" id="ProtNLM"/>
    </source>
</evidence>
<evidence type="ECO:0000313" key="4">
    <source>
        <dbReference type="EMBL" id="RJY18590.1"/>
    </source>
</evidence>
<dbReference type="AlphaFoldDB" id="A0A3A6UHR4"/>
<dbReference type="InterPro" id="IPR036291">
    <property type="entry name" value="NAD(P)-bd_dom_sf"/>
</dbReference>
<dbReference type="InterPro" id="IPR013328">
    <property type="entry name" value="6PGD_dom2"/>
</dbReference>
<dbReference type="GO" id="GO:0016616">
    <property type="term" value="F:oxidoreductase activity, acting on the CH-OH group of donors, NAD or NADP as acceptor"/>
    <property type="evidence" value="ECO:0007669"/>
    <property type="project" value="InterPro"/>
</dbReference>
<dbReference type="PANTHER" id="PTHR38015">
    <property type="entry name" value="BLR6086 PROTEIN"/>
    <property type="match status" value="1"/>
</dbReference>
<dbReference type="Pfam" id="PF02317">
    <property type="entry name" value="Octopine_DH"/>
    <property type="match status" value="1"/>
</dbReference>
<dbReference type="Proteomes" id="UP000273022">
    <property type="component" value="Unassembled WGS sequence"/>
</dbReference>
<evidence type="ECO:0000313" key="5">
    <source>
        <dbReference type="Proteomes" id="UP000273022"/>
    </source>
</evidence>
<comment type="caution">
    <text evidence="4">The sequence shown here is derived from an EMBL/GenBank/DDBJ whole genome shotgun (WGS) entry which is preliminary data.</text>
</comment>
<protein>
    <recommendedName>
        <fullName evidence="6">NAD/NADP octopine/nopaline dehydrogenase</fullName>
    </recommendedName>
</protein>
<keyword evidence="1" id="KW-0560">Oxidoreductase</keyword>
<dbReference type="InterPro" id="IPR003421">
    <property type="entry name" value="Opine_DH"/>
</dbReference>
<evidence type="ECO:0000259" key="2">
    <source>
        <dbReference type="Pfam" id="PF01210"/>
    </source>
</evidence>
<dbReference type="Gene3D" id="1.10.1040.10">
    <property type="entry name" value="N-(1-d-carboxylethyl)-l-norvaline Dehydrogenase, domain 2"/>
    <property type="match status" value="1"/>
</dbReference>
<evidence type="ECO:0000259" key="3">
    <source>
        <dbReference type="Pfam" id="PF02317"/>
    </source>
</evidence>
<feature type="domain" description="Glycerol-3-phosphate dehydrogenase NAD-dependent N-terminal" evidence="2">
    <location>
        <begin position="15"/>
        <end position="115"/>
    </location>
</feature>
<dbReference type="SUPFAM" id="SSF48179">
    <property type="entry name" value="6-phosphogluconate dehydrogenase C-terminal domain-like"/>
    <property type="match status" value="1"/>
</dbReference>
<evidence type="ECO:0000256" key="1">
    <source>
        <dbReference type="ARBA" id="ARBA00023002"/>
    </source>
</evidence>
<dbReference type="PANTHER" id="PTHR38015:SF1">
    <property type="entry name" value="OPINE DEHYDROGENASE DOMAIN-CONTAINING PROTEIN"/>
    <property type="match status" value="1"/>
</dbReference>
<dbReference type="RefSeq" id="WP_121852475.1">
    <property type="nucleotide sequence ID" value="NZ_CP037952.1"/>
</dbReference>
<organism evidence="4 5">
    <name type="scientific">Parashewanella spongiae</name>
    <dbReference type="NCBI Taxonomy" id="342950"/>
    <lineage>
        <taxon>Bacteria</taxon>
        <taxon>Pseudomonadati</taxon>
        <taxon>Pseudomonadota</taxon>
        <taxon>Gammaproteobacteria</taxon>
        <taxon>Alteromonadales</taxon>
        <taxon>Shewanellaceae</taxon>
        <taxon>Parashewanella</taxon>
    </lineage>
</organism>
<dbReference type="Gene3D" id="3.40.50.720">
    <property type="entry name" value="NAD(P)-binding Rossmann-like Domain"/>
    <property type="match status" value="1"/>
</dbReference>
<dbReference type="OrthoDB" id="7328149at2"/>
<dbReference type="InterPro" id="IPR011128">
    <property type="entry name" value="G3P_DH_NAD-dep_N"/>
</dbReference>
<reference evidence="4 5" key="1">
    <citation type="submission" date="2018-09" db="EMBL/GenBank/DDBJ databases">
        <title>Phylogeny of the Shewanellaceae, and recommendation for two new genera, Pseudoshewanella and Parashewanella.</title>
        <authorList>
            <person name="Wang G."/>
        </authorList>
    </citation>
    <scope>NUCLEOTIDE SEQUENCE [LARGE SCALE GENOMIC DNA]</scope>
    <source>
        <strain evidence="4 5">KCTC 22492</strain>
    </source>
</reference>
<dbReference type="InterPro" id="IPR008927">
    <property type="entry name" value="6-PGluconate_DH-like_C_sf"/>
</dbReference>
<dbReference type="GO" id="GO:0046168">
    <property type="term" value="P:glycerol-3-phosphate catabolic process"/>
    <property type="evidence" value="ECO:0007669"/>
    <property type="project" value="InterPro"/>
</dbReference>
<dbReference type="SUPFAM" id="SSF51735">
    <property type="entry name" value="NAD(P)-binding Rossmann-fold domains"/>
    <property type="match status" value="1"/>
</dbReference>